<feature type="transmembrane region" description="Helical" evidence="1">
    <location>
        <begin position="147"/>
        <end position="168"/>
    </location>
</feature>
<feature type="transmembrane region" description="Helical" evidence="1">
    <location>
        <begin position="251"/>
        <end position="273"/>
    </location>
</feature>
<dbReference type="InterPro" id="IPR024962">
    <property type="entry name" value="YukD-like"/>
</dbReference>
<dbReference type="AlphaFoldDB" id="A0A4U6QA48"/>
<feature type="transmembrane region" description="Helical" evidence="1">
    <location>
        <begin position="325"/>
        <end position="346"/>
    </location>
</feature>
<keyword evidence="1" id="KW-0472">Membrane</keyword>
<feature type="transmembrane region" description="Helical" evidence="1">
    <location>
        <begin position="208"/>
        <end position="230"/>
    </location>
</feature>
<organism evidence="2 3">
    <name type="scientific">Nakamurella flava</name>
    <dbReference type="NCBI Taxonomy" id="2576308"/>
    <lineage>
        <taxon>Bacteria</taxon>
        <taxon>Bacillati</taxon>
        <taxon>Actinomycetota</taxon>
        <taxon>Actinomycetes</taxon>
        <taxon>Nakamurellales</taxon>
        <taxon>Nakamurellaceae</taxon>
        <taxon>Nakamurella</taxon>
    </lineage>
</organism>
<protein>
    <recommendedName>
        <fullName evidence="4">Type VII secretion integral membrane protein EccD</fullName>
    </recommendedName>
</protein>
<keyword evidence="1" id="KW-1133">Transmembrane helix</keyword>
<evidence type="ECO:0000313" key="2">
    <source>
        <dbReference type="EMBL" id="TKV56827.1"/>
    </source>
</evidence>
<comment type="caution">
    <text evidence="2">The sequence shown here is derived from an EMBL/GenBank/DDBJ whole genome shotgun (WGS) entry which is preliminary data.</text>
</comment>
<evidence type="ECO:0000256" key="1">
    <source>
        <dbReference type="SAM" id="Phobius"/>
    </source>
</evidence>
<dbReference type="Pfam" id="PF08817">
    <property type="entry name" value="YukD"/>
    <property type="match status" value="1"/>
</dbReference>
<feature type="transmembrane region" description="Helical" evidence="1">
    <location>
        <begin position="405"/>
        <end position="423"/>
    </location>
</feature>
<keyword evidence="1" id="KW-0812">Transmembrane</keyword>
<feature type="transmembrane region" description="Helical" evidence="1">
    <location>
        <begin position="180"/>
        <end position="202"/>
    </location>
</feature>
<feature type="transmembrane region" description="Helical" evidence="1">
    <location>
        <begin position="115"/>
        <end position="135"/>
    </location>
</feature>
<name>A0A4U6QA48_9ACTN</name>
<accession>A0A4U6QA48</accession>
<dbReference type="EMBL" id="SZZH01000006">
    <property type="protein sequence ID" value="TKV56827.1"/>
    <property type="molecule type" value="Genomic_DNA"/>
</dbReference>
<keyword evidence="3" id="KW-1185">Reference proteome</keyword>
<sequence>MPVMNQQMIDRAVTVAGGDRTADLVVPSAVPVADLLPALARAVGVPPGQLGWELVPVGSSAVPAASTLAGAGVADGAVLLVRPAEVHRDPPAVRSVRDRLPDDGPPIGGQRSDSAGLVMTTLLVLPAVLAVGWVLTDPTVVTSPSLALLISAVVLALLAGWTAARAPVRTSEGKARGWPSVAAAAGLGWSATAGCALVGAVAPTAPGVVLGAGGAAATAAASLVGGLWTIARTRANADELYTGTSAGWAPLAAGMAGVGALLLVVVGAMVIGAEVALRGVAVLAVVLIGWLPAVVVAATGLLRVDGRAGVDGVPADVAGRSTERAAAVLIGALTGVVAVAVAALAARLPDSGPSDVLTAGALAVVLATRGRTLGARRAAIPMAGSAAMTVTALALASAHSPADRLAVAVVGVAVGFGAFRVIADRVGPLSPAMGATRRRLTGAAERVLVCLVIPVASGALQWSVVPWLGQWWPGAS</sequence>
<reference evidence="2 3" key="1">
    <citation type="submission" date="2019-05" db="EMBL/GenBank/DDBJ databases">
        <title>Nakamurella sp. N5BH11, whole genome shotgun sequence.</title>
        <authorList>
            <person name="Tuo L."/>
        </authorList>
    </citation>
    <scope>NUCLEOTIDE SEQUENCE [LARGE SCALE GENOMIC DNA]</scope>
    <source>
        <strain evidence="2 3">N5BH11</strain>
    </source>
</reference>
<feature type="transmembrane region" description="Helical" evidence="1">
    <location>
        <begin position="443"/>
        <end position="464"/>
    </location>
</feature>
<proteinExistence type="predicted"/>
<dbReference type="Proteomes" id="UP000306985">
    <property type="component" value="Unassembled WGS sequence"/>
</dbReference>
<dbReference type="Gene3D" id="3.10.20.90">
    <property type="entry name" value="Phosphatidylinositol 3-kinase Catalytic Subunit, Chain A, domain 1"/>
    <property type="match status" value="1"/>
</dbReference>
<evidence type="ECO:0008006" key="4">
    <source>
        <dbReference type="Google" id="ProtNLM"/>
    </source>
</evidence>
<gene>
    <name evidence="2" type="ORF">FDO65_18450</name>
</gene>
<evidence type="ECO:0000313" key="3">
    <source>
        <dbReference type="Proteomes" id="UP000306985"/>
    </source>
</evidence>
<feature type="transmembrane region" description="Helical" evidence="1">
    <location>
        <begin position="279"/>
        <end position="304"/>
    </location>
</feature>